<proteinExistence type="predicted"/>
<dbReference type="InParanoid" id="A0A0C3NN86"/>
<evidence type="ECO:0000313" key="2">
    <source>
        <dbReference type="EMBL" id="KIN96773.1"/>
    </source>
</evidence>
<dbReference type="AlphaFoldDB" id="A0A0C3NN86"/>
<evidence type="ECO:0000256" key="1">
    <source>
        <dbReference type="SAM" id="MobiDB-lite"/>
    </source>
</evidence>
<accession>A0A0C3NN86</accession>
<gene>
    <name evidence="2" type="ORF">M404DRAFT_1006567</name>
</gene>
<feature type="region of interest" description="Disordered" evidence="1">
    <location>
        <begin position="1"/>
        <end position="30"/>
    </location>
</feature>
<reference evidence="3" key="2">
    <citation type="submission" date="2015-01" db="EMBL/GenBank/DDBJ databases">
        <title>Evolutionary Origins and Diversification of the Mycorrhizal Mutualists.</title>
        <authorList>
            <consortium name="DOE Joint Genome Institute"/>
            <consortium name="Mycorrhizal Genomics Consortium"/>
            <person name="Kohler A."/>
            <person name="Kuo A."/>
            <person name="Nagy L.G."/>
            <person name="Floudas D."/>
            <person name="Copeland A."/>
            <person name="Barry K.W."/>
            <person name="Cichocki N."/>
            <person name="Veneault-Fourrey C."/>
            <person name="LaButti K."/>
            <person name="Lindquist E.A."/>
            <person name="Lipzen A."/>
            <person name="Lundell T."/>
            <person name="Morin E."/>
            <person name="Murat C."/>
            <person name="Riley R."/>
            <person name="Ohm R."/>
            <person name="Sun H."/>
            <person name="Tunlid A."/>
            <person name="Henrissat B."/>
            <person name="Grigoriev I.V."/>
            <person name="Hibbett D.S."/>
            <person name="Martin F."/>
        </authorList>
    </citation>
    <scope>NUCLEOTIDE SEQUENCE [LARGE SCALE GENOMIC DNA]</scope>
    <source>
        <strain evidence="3">Marx 270</strain>
    </source>
</reference>
<dbReference type="EMBL" id="KN832041">
    <property type="protein sequence ID" value="KIN96773.1"/>
    <property type="molecule type" value="Genomic_DNA"/>
</dbReference>
<keyword evidence="3" id="KW-1185">Reference proteome</keyword>
<evidence type="ECO:0000313" key="3">
    <source>
        <dbReference type="Proteomes" id="UP000054217"/>
    </source>
</evidence>
<dbReference type="HOGENOM" id="CLU_3107416_0_0_1"/>
<protein>
    <submittedName>
        <fullName evidence="2">Uncharacterized protein</fullName>
    </submittedName>
</protein>
<organism evidence="2 3">
    <name type="scientific">Pisolithus tinctorius Marx 270</name>
    <dbReference type="NCBI Taxonomy" id="870435"/>
    <lineage>
        <taxon>Eukaryota</taxon>
        <taxon>Fungi</taxon>
        <taxon>Dikarya</taxon>
        <taxon>Basidiomycota</taxon>
        <taxon>Agaricomycotina</taxon>
        <taxon>Agaricomycetes</taxon>
        <taxon>Agaricomycetidae</taxon>
        <taxon>Boletales</taxon>
        <taxon>Sclerodermatineae</taxon>
        <taxon>Pisolithaceae</taxon>
        <taxon>Pisolithus</taxon>
    </lineage>
</organism>
<reference evidence="2 3" key="1">
    <citation type="submission" date="2014-04" db="EMBL/GenBank/DDBJ databases">
        <authorList>
            <consortium name="DOE Joint Genome Institute"/>
            <person name="Kuo A."/>
            <person name="Kohler A."/>
            <person name="Costa M.D."/>
            <person name="Nagy L.G."/>
            <person name="Floudas D."/>
            <person name="Copeland A."/>
            <person name="Barry K.W."/>
            <person name="Cichocki N."/>
            <person name="Veneault-Fourrey C."/>
            <person name="LaButti K."/>
            <person name="Lindquist E.A."/>
            <person name="Lipzen A."/>
            <person name="Lundell T."/>
            <person name="Morin E."/>
            <person name="Murat C."/>
            <person name="Sun H."/>
            <person name="Tunlid A."/>
            <person name="Henrissat B."/>
            <person name="Grigoriev I.V."/>
            <person name="Hibbett D.S."/>
            <person name="Martin F."/>
            <person name="Nordberg H.P."/>
            <person name="Cantor M.N."/>
            <person name="Hua S.X."/>
        </authorList>
    </citation>
    <scope>NUCLEOTIDE SEQUENCE [LARGE SCALE GENOMIC DNA]</scope>
    <source>
        <strain evidence="2 3">Marx 270</strain>
    </source>
</reference>
<sequence>MSSDTPLRTSWQDASSLGGRAGLRSNGPSSVVCTPACPPTCEGGGVMGGRV</sequence>
<name>A0A0C3NN86_PISTI</name>
<dbReference type="Proteomes" id="UP000054217">
    <property type="component" value="Unassembled WGS sequence"/>
</dbReference>
<feature type="compositionally biased region" description="Polar residues" evidence="1">
    <location>
        <begin position="1"/>
        <end position="15"/>
    </location>
</feature>